<keyword evidence="1" id="KW-1133">Transmembrane helix</keyword>
<dbReference type="GO" id="GO:0080019">
    <property type="term" value="F:alcohol-forming very long-chain fatty acyl-CoA reductase activity"/>
    <property type="evidence" value="ECO:0007669"/>
    <property type="project" value="InterPro"/>
</dbReference>
<name>A0A8J6H4P9_TENMO</name>
<sequence length="242" mass="28764">MPDPCHYRSRPKVSGQRAAIPSRSTTSPVAAGGGLIKEFKKYMYVYPLSKTVWYPFVQTSSYKLVHQVRVFFFHTFFSYFVDCMLFMARKRPMAVEKYRKINKLIDVLGYFTVRSWNFQNDNVQALWKKMSEDDRKMFNFDMRDVDWSKYSENSILGGRLYLMKDSLDNVSKSKKKMYFLAIIHYVFIALMVYVLYRLLSPVVQMFLYKKIFNFYMRTFDWKYLKGGSHLLDERPSGDGAQC</sequence>
<feature type="domain" description="Fatty acyl-CoA reductase C-terminal" evidence="2">
    <location>
        <begin position="73"/>
        <end position="165"/>
    </location>
</feature>
<dbReference type="GO" id="GO:0005777">
    <property type="term" value="C:peroxisome"/>
    <property type="evidence" value="ECO:0007669"/>
    <property type="project" value="TreeGrafter"/>
</dbReference>
<protein>
    <recommendedName>
        <fullName evidence="2">Fatty acyl-CoA reductase C-terminal domain-containing protein</fullName>
    </recommendedName>
</protein>
<organism evidence="3 4">
    <name type="scientific">Tenebrio molitor</name>
    <name type="common">Yellow mealworm beetle</name>
    <dbReference type="NCBI Taxonomy" id="7067"/>
    <lineage>
        <taxon>Eukaryota</taxon>
        <taxon>Metazoa</taxon>
        <taxon>Ecdysozoa</taxon>
        <taxon>Arthropoda</taxon>
        <taxon>Hexapoda</taxon>
        <taxon>Insecta</taxon>
        <taxon>Pterygota</taxon>
        <taxon>Neoptera</taxon>
        <taxon>Endopterygota</taxon>
        <taxon>Coleoptera</taxon>
        <taxon>Polyphaga</taxon>
        <taxon>Cucujiformia</taxon>
        <taxon>Tenebrionidae</taxon>
        <taxon>Tenebrio</taxon>
    </lineage>
</organism>
<proteinExistence type="predicted"/>
<evidence type="ECO:0000256" key="1">
    <source>
        <dbReference type="SAM" id="Phobius"/>
    </source>
</evidence>
<feature type="transmembrane region" description="Helical" evidence="1">
    <location>
        <begin position="177"/>
        <end position="196"/>
    </location>
</feature>
<dbReference type="PANTHER" id="PTHR11011:SF60">
    <property type="entry name" value="FATTY ACYL-COA REDUCTASE-RELATED"/>
    <property type="match status" value="1"/>
</dbReference>
<accession>A0A8J6H4P9</accession>
<dbReference type="Pfam" id="PF03015">
    <property type="entry name" value="Sterile"/>
    <property type="match status" value="1"/>
</dbReference>
<reference evidence="3" key="1">
    <citation type="journal article" date="2020" name="J Insects Food Feed">
        <title>The yellow mealworm (Tenebrio molitor) genome: a resource for the emerging insects as food and feed industry.</title>
        <authorList>
            <person name="Eriksson T."/>
            <person name="Andere A."/>
            <person name="Kelstrup H."/>
            <person name="Emery V."/>
            <person name="Picard C."/>
        </authorList>
    </citation>
    <scope>NUCLEOTIDE SEQUENCE</scope>
    <source>
        <strain evidence="3">Stoneville</strain>
        <tissue evidence="3">Whole head</tissue>
    </source>
</reference>
<dbReference type="GO" id="GO:0035336">
    <property type="term" value="P:long-chain fatty-acyl-CoA metabolic process"/>
    <property type="evidence" value="ECO:0007669"/>
    <property type="project" value="TreeGrafter"/>
</dbReference>
<keyword evidence="1" id="KW-0472">Membrane</keyword>
<dbReference type="Proteomes" id="UP000719412">
    <property type="component" value="Unassembled WGS sequence"/>
</dbReference>
<reference evidence="3" key="2">
    <citation type="submission" date="2021-08" db="EMBL/GenBank/DDBJ databases">
        <authorList>
            <person name="Eriksson T."/>
        </authorList>
    </citation>
    <scope>NUCLEOTIDE SEQUENCE</scope>
    <source>
        <strain evidence="3">Stoneville</strain>
        <tissue evidence="3">Whole head</tissue>
    </source>
</reference>
<comment type="caution">
    <text evidence="3">The sequence shown here is derived from an EMBL/GenBank/DDBJ whole genome shotgun (WGS) entry which is preliminary data.</text>
</comment>
<dbReference type="AlphaFoldDB" id="A0A8J6H4P9"/>
<dbReference type="PANTHER" id="PTHR11011">
    <property type="entry name" value="MALE STERILITY PROTEIN 2-RELATED"/>
    <property type="match status" value="1"/>
</dbReference>
<dbReference type="InterPro" id="IPR026055">
    <property type="entry name" value="FAR"/>
</dbReference>
<evidence type="ECO:0000259" key="2">
    <source>
        <dbReference type="Pfam" id="PF03015"/>
    </source>
</evidence>
<feature type="transmembrane region" description="Helical" evidence="1">
    <location>
        <begin position="70"/>
        <end position="88"/>
    </location>
</feature>
<dbReference type="InterPro" id="IPR033640">
    <property type="entry name" value="FAR_C"/>
</dbReference>
<gene>
    <name evidence="3" type="ORF">GEV33_015100</name>
</gene>
<keyword evidence="1" id="KW-0812">Transmembrane</keyword>
<keyword evidence="4" id="KW-1185">Reference proteome</keyword>
<dbReference type="EMBL" id="JABDTM020029876">
    <property type="protein sequence ID" value="KAH0807691.1"/>
    <property type="molecule type" value="Genomic_DNA"/>
</dbReference>
<dbReference type="CDD" id="cd09071">
    <property type="entry name" value="FAR_C"/>
    <property type="match status" value="1"/>
</dbReference>
<evidence type="ECO:0000313" key="3">
    <source>
        <dbReference type="EMBL" id="KAH0807691.1"/>
    </source>
</evidence>
<evidence type="ECO:0000313" key="4">
    <source>
        <dbReference type="Proteomes" id="UP000719412"/>
    </source>
</evidence>